<reference evidence="2 3" key="1">
    <citation type="submission" date="2020-08" db="EMBL/GenBank/DDBJ databases">
        <title>Genomic Encyclopedia of Type Strains, Phase IV (KMG-V): Genome sequencing to study the core and pangenomes of soil and plant-associated prokaryotes.</title>
        <authorList>
            <person name="Whitman W."/>
        </authorList>
    </citation>
    <scope>NUCLEOTIDE SEQUENCE [LARGE SCALE GENOMIC DNA]</scope>
    <source>
        <strain evidence="2 3">X5P3</strain>
    </source>
</reference>
<evidence type="ECO:0000256" key="1">
    <source>
        <dbReference type="SAM" id="Phobius"/>
    </source>
</evidence>
<accession>A0A7W7ZTV7</accession>
<keyword evidence="1" id="KW-0812">Transmembrane</keyword>
<dbReference type="AlphaFoldDB" id="A0A7W7ZTV7"/>
<name>A0A7W7ZTV7_9BACT</name>
<evidence type="ECO:0000313" key="2">
    <source>
        <dbReference type="EMBL" id="MBB5065669.1"/>
    </source>
</evidence>
<evidence type="ECO:0000313" key="3">
    <source>
        <dbReference type="Proteomes" id="UP000584867"/>
    </source>
</evidence>
<protein>
    <submittedName>
        <fullName evidence="2">Uncharacterized protein</fullName>
    </submittedName>
</protein>
<gene>
    <name evidence="2" type="ORF">HDF15_004038</name>
</gene>
<feature type="transmembrane region" description="Helical" evidence="1">
    <location>
        <begin position="7"/>
        <end position="27"/>
    </location>
</feature>
<proteinExistence type="predicted"/>
<keyword evidence="1" id="KW-1133">Transmembrane helix</keyword>
<dbReference type="Proteomes" id="UP000584867">
    <property type="component" value="Unassembled WGS sequence"/>
</dbReference>
<comment type="caution">
    <text evidence="2">The sequence shown here is derived from an EMBL/GenBank/DDBJ whole genome shotgun (WGS) entry which is preliminary data.</text>
</comment>
<sequence length="248" mass="27600">MENGKKISIAVTLAFVVAIGVRVGLIYKANHEEMPVAKNPYEKTKLSADDMVFLRKQRPDSLKDERELIGKTIWMSAGGQMDYYHYASHHADYAHPVGTLEGAEPLLIKDVFEQVPPKGRAVSRISAGEHHVLLAFTLPKSADPKAEYAVPVGNFENGNYTFLSDEIFFYDDPHVLYKHWGPEMWAHIDKHEAVVGMSENQAMMSLGQVITPSSDSTGNRTVTYDNSGHPIKIEFEDNKAVKVTPVAS</sequence>
<dbReference type="RefSeq" id="WP_184258554.1">
    <property type="nucleotide sequence ID" value="NZ_JACHIO010000018.1"/>
</dbReference>
<keyword evidence="1" id="KW-0472">Membrane</keyword>
<dbReference type="EMBL" id="JACHIO010000018">
    <property type="protein sequence ID" value="MBB5065669.1"/>
    <property type="molecule type" value="Genomic_DNA"/>
</dbReference>
<organism evidence="2 3">
    <name type="scientific">Granulicella mallensis</name>
    <dbReference type="NCBI Taxonomy" id="940614"/>
    <lineage>
        <taxon>Bacteria</taxon>
        <taxon>Pseudomonadati</taxon>
        <taxon>Acidobacteriota</taxon>
        <taxon>Terriglobia</taxon>
        <taxon>Terriglobales</taxon>
        <taxon>Acidobacteriaceae</taxon>
        <taxon>Granulicella</taxon>
    </lineage>
</organism>